<dbReference type="AlphaFoldDB" id="A0A2M7TYD1"/>
<feature type="transmembrane region" description="Helical" evidence="1">
    <location>
        <begin position="120"/>
        <end position="142"/>
    </location>
</feature>
<keyword evidence="1" id="KW-0472">Membrane</keyword>
<gene>
    <name evidence="2" type="ORF">COY16_03410</name>
</gene>
<name>A0A2M7TYD1_9BACT</name>
<evidence type="ECO:0000313" key="2">
    <source>
        <dbReference type="EMBL" id="PIZ62831.1"/>
    </source>
</evidence>
<organism evidence="2 3">
    <name type="scientific">Candidatus Roizmanbacteria bacterium CG_4_10_14_0_2_um_filter_39_13</name>
    <dbReference type="NCBI Taxonomy" id="1974825"/>
    <lineage>
        <taxon>Bacteria</taxon>
        <taxon>Candidatus Roizmaniibacteriota</taxon>
    </lineage>
</organism>
<keyword evidence="1" id="KW-0812">Transmembrane</keyword>
<evidence type="ECO:0000256" key="1">
    <source>
        <dbReference type="SAM" id="Phobius"/>
    </source>
</evidence>
<accession>A0A2M7TYD1</accession>
<feature type="transmembrane region" description="Helical" evidence="1">
    <location>
        <begin position="189"/>
        <end position="211"/>
    </location>
</feature>
<feature type="transmembrane region" description="Helical" evidence="1">
    <location>
        <begin position="6"/>
        <end position="23"/>
    </location>
</feature>
<dbReference type="Proteomes" id="UP000228503">
    <property type="component" value="Unassembled WGS sequence"/>
</dbReference>
<feature type="transmembrane region" description="Helical" evidence="1">
    <location>
        <begin position="217"/>
        <end position="234"/>
    </location>
</feature>
<reference evidence="3" key="1">
    <citation type="submission" date="2017-09" db="EMBL/GenBank/DDBJ databases">
        <title>Depth-based differentiation of microbial function through sediment-hosted aquifers and enrichment of novel symbionts in the deep terrestrial subsurface.</title>
        <authorList>
            <person name="Probst A.J."/>
            <person name="Ladd B."/>
            <person name="Jarett J.K."/>
            <person name="Geller-Mcgrath D.E."/>
            <person name="Sieber C.M.K."/>
            <person name="Emerson J.B."/>
            <person name="Anantharaman K."/>
            <person name="Thomas B.C."/>
            <person name="Malmstrom R."/>
            <person name="Stieglmeier M."/>
            <person name="Klingl A."/>
            <person name="Woyke T."/>
            <person name="Ryan C.M."/>
            <person name="Banfield J.F."/>
        </authorList>
    </citation>
    <scope>NUCLEOTIDE SEQUENCE [LARGE SCALE GENOMIC DNA]</scope>
</reference>
<feature type="transmembrane region" description="Helical" evidence="1">
    <location>
        <begin position="162"/>
        <end position="182"/>
    </location>
</feature>
<dbReference type="EMBL" id="PFOB01000043">
    <property type="protein sequence ID" value="PIZ62831.1"/>
    <property type="molecule type" value="Genomic_DNA"/>
</dbReference>
<keyword evidence="1" id="KW-1133">Transmembrane helix</keyword>
<comment type="caution">
    <text evidence="2">The sequence shown here is derived from an EMBL/GenBank/DDBJ whole genome shotgun (WGS) entry which is preliminary data.</text>
</comment>
<sequence>MGIYNFFLYFILPAFALFGIFTNKYYYSKKQSQKMRFNMGEDLFFANIIAPIVAILLIMGLYIQILDIQFLGEIRWELMSILAITLLSLILGIGLGGHVASISIERAVPKYFQNGEFKRILYFFHMPFGHIMTFVPTTLILYSLVLLDLFKGKIVVISQLQLIILTTFAILLGIVSAGTIIITHVTRVMLYTMVIITTTIFIALTAESITLLEHGSAYFFTSLFVTCVISLTIYRNIHLISEKAHYYIQSKFKDGDLIKINPEDDS</sequence>
<feature type="transmembrane region" description="Helical" evidence="1">
    <location>
        <begin position="44"/>
        <end position="66"/>
    </location>
</feature>
<evidence type="ECO:0000313" key="3">
    <source>
        <dbReference type="Proteomes" id="UP000228503"/>
    </source>
</evidence>
<protein>
    <submittedName>
        <fullName evidence="2">Uncharacterized protein</fullName>
    </submittedName>
</protein>
<proteinExistence type="predicted"/>
<feature type="transmembrane region" description="Helical" evidence="1">
    <location>
        <begin position="78"/>
        <end position="100"/>
    </location>
</feature>